<sequence>MEKIVLEIRTICCKRGFAMKLNVKVKIMAALALLFLTALYLPNQVLCWGNGRSSSEKYPYYGVHDAIAEYAYLKLKSYNETIAKWITDFYLNQYGEKWGDWGYSYNQGSDCWLGYTDDPDSYWRDWDNHVYEVHGTRRGAPHRIQELYNLIVSHLAKWIKDGMPKRSEDEHLAAYYAGMLSHYLADMSQIGHTDYTELDHSHPAYDPYKRTFHGYYESISITDEFLDKLTSDLAAYDFKVDVVVKNVSDLVIKLATWCNSHNGSSVNLALNHVVINEVELNPAGVDAGNEWVELYNPTNTAVYIGGWTIETTHGETVVVVIPEGVYLLPQSFYIVTYSGQWLDNQEESLILKDTYGNIVDATHKLSDVENNDKTWQRSPDGYDNWDFRYSTKGFENGGVVRIVGSTYYEILKKFVENYDIGISYAGARGYDEYVYKLTLNNIKAATGNLTWILYTAFVEAESKASQKAMRYSPDVNGDGVVDEEDLNLLSKAYSSHMGSQNYLADADLNGDGVIDIIDLAILGYYFE</sequence>
<dbReference type="Proteomes" id="UP000278475">
    <property type="component" value="Unassembled WGS sequence"/>
</dbReference>
<dbReference type="InterPro" id="IPR008947">
    <property type="entry name" value="PLipase_C/P1_nuclease_dom_sf"/>
</dbReference>
<dbReference type="SUPFAM" id="SSF74853">
    <property type="entry name" value="Lamin A/C globular tail domain"/>
    <property type="match status" value="1"/>
</dbReference>
<proteinExistence type="predicted"/>
<evidence type="ECO:0000259" key="1">
    <source>
        <dbReference type="PROSITE" id="PS51766"/>
    </source>
</evidence>
<dbReference type="Gene3D" id="1.10.1330.10">
    <property type="entry name" value="Dockerin domain"/>
    <property type="match status" value="1"/>
</dbReference>
<dbReference type="Pfam" id="PF00932">
    <property type="entry name" value="LTD"/>
    <property type="match status" value="1"/>
</dbReference>
<dbReference type="InterPro" id="IPR002105">
    <property type="entry name" value="Dockerin_1_rpt"/>
</dbReference>
<comment type="caution">
    <text evidence="3">The sequence shown here is derived from an EMBL/GenBank/DDBJ whole genome shotgun (WGS) entry which is preliminary data.</text>
</comment>
<dbReference type="GO" id="GO:0016788">
    <property type="term" value="F:hydrolase activity, acting on ester bonds"/>
    <property type="evidence" value="ECO:0007669"/>
    <property type="project" value="InterPro"/>
</dbReference>
<dbReference type="PROSITE" id="PS51841">
    <property type="entry name" value="LTD"/>
    <property type="match status" value="1"/>
</dbReference>
<dbReference type="AlphaFoldDB" id="A0A497EQ06"/>
<dbReference type="InterPro" id="IPR016134">
    <property type="entry name" value="Dockerin_dom"/>
</dbReference>
<protein>
    <recommendedName>
        <fullName evidence="5">Dockerin domain-containing protein</fullName>
    </recommendedName>
</protein>
<dbReference type="Pfam" id="PF00404">
    <property type="entry name" value="Dockerin_1"/>
    <property type="match status" value="1"/>
</dbReference>
<dbReference type="SUPFAM" id="SSF63446">
    <property type="entry name" value="Type I dockerin domain"/>
    <property type="match status" value="1"/>
</dbReference>
<evidence type="ECO:0008006" key="5">
    <source>
        <dbReference type="Google" id="ProtNLM"/>
    </source>
</evidence>
<dbReference type="EMBL" id="QMQV01000048">
    <property type="protein sequence ID" value="RLE49152.1"/>
    <property type="molecule type" value="Genomic_DNA"/>
</dbReference>
<dbReference type="GO" id="GO:0004553">
    <property type="term" value="F:hydrolase activity, hydrolyzing O-glycosyl compounds"/>
    <property type="evidence" value="ECO:0007669"/>
    <property type="project" value="InterPro"/>
</dbReference>
<gene>
    <name evidence="3" type="ORF">DRJ31_05810</name>
</gene>
<dbReference type="GO" id="GO:0000272">
    <property type="term" value="P:polysaccharide catabolic process"/>
    <property type="evidence" value="ECO:0007669"/>
    <property type="project" value="InterPro"/>
</dbReference>
<dbReference type="Gene3D" id="2.60.40.1260">
    <property type="entry name" value="Lamin Tail domain"/>
    <property type="match status" value="1"/>
</dbReference>
<accession>A0A497EQ06</accession>
<evidence type="ECO:0000313" key="3">
    <source>
        <dbReference type="EMBL" id="RLE49152.1"/>
    </source>
</evidence>
<evidence type="ECO:0000259" key="2">
    <source>
        <dbReference type="PROSITE" id="PS51841"/>
    </source>
</evidence>
<organism evidence="3 4">
    <name type="scientific">Thermoproteota archaeon</name>
    <dbReference type="NCBI Taxonomy" id="2056631"/>
    <lineage>
        <taxon>Archaea</taxon>
        <taxon>Thermoproteota</taxon>
    </lineage>
</organism>
<dbReference type="InterPro" id="IPR036415">
    <property type="entry name" value="Lamin_tail_dom_sf"/>
</dbReference>
<dbReference type="InterPro" id="IPR036439">
    <property type="entry name" value="Dockerin_dom_sf"/>
</dbReference>
<dbReference type="InterPro" id="IPR001322">
    <property type="entry name" value="Lamin_tail_dom"/>
</dbReference>
<dbReference type="PROSITE" id="PS00018">
    <property type="entry name" value="EF_HAND_1"/>
    <property type="match status" value="2"/>
</dbReference>
<dbReference type="PROSITE" id="PS51766">
    <property type="entry name" value="DOCKERIN"/>
    <property type="match status" value="1"/>
</dbReference>
<dbReference type="Gene3D" id="1.10.575.10">
    <property type="entry name" value="P1 Nuclease"/>
    <property type="match status" value="1"/>
</dbReference>
<dbReference type="SUPFAM" id="SSF48537">
    <property type="entry name" value="Phospholipase C/P1 nuclease"/>
    <property type="match status" value="1"/>
</dbReference>
<name>A0A497EQ06_9CREN</name>
<dbReference type="InterPro" id="IPR018247">
    <property type="entry name" value="EF_Hand_1_Ca_BS"/>
</dbReference>
<reference evidence="3 4" key="1">
    <citation type="submission" date="2018-06" db="EMBL/GenBank/DDBJ databases">
        <title>Extensive metabolic versatility and redundancy in microbially diverse, dynamic hydrothermal sediments.</title>
        <authorList>
            <person name="Dombrowski N."/>
            <person name="Teske A."/>
            <person name="Baker B.J."/>
        </authorList>
    </citation>
    <scope>NUCLEOTIDE SEQUENCE [LARGE SCALE GENOMIC DNA]</scope>
    <source>
        <strain evidence="3">B66_G16</strain>
    </source>
</reference>
<feature type="domain" description="Dockerin" evidence="1">
    <location>
        <begin position="468"/>
        <end position="527"/>
    </location>
</feature>
<feature type="domain" description="LTD" evidence="2">
    <location>
        <begin position="262"/>
        <end position="367"/>
    </location>
</feature>
<evidence type="ECO:0000313" key="4">
    <source>
        <dbReference type="Proteomes" id="UP000278475"/>
    </source>
</evidence>
<dbReference type="CDD" id="cd14254">
    <property type="entry name" value="Dockerin_II"/>
    <property type="match status" value="1"/>
</dbReference>